<proteinExistence type="predicted"/>
<dbReference type="Proteomes" id="UP000324748">
    <property type="component" value="Unassembled WGS sequence"/>
</dbReference>
<accession>A0A5B0QYG7</accession>
<protein>
    <submittedName>
        <fullName evidence="1">Uncharacterized protein</fullName>
    </submittedName>
</protein>
<gene>
    <name evidence="1" type="ORF">PGT21_028886</name>
</gene>
<name>A0A5B0QYG7_PUCGR</name>
<evidence type="ECO:0000313" key="2">
    <source>
        <dbReference type="Proteomes" id="UP000324748"/>
    </source>
</evidence>
<sequence>MDQVFIGFVPSAIIPGLSKVRKKIRKKQLADISYIPSPINQVQERILVARPDEYIGTNRCFTFILKTRKQGNQSTFKPVGESEIKSLVSVVRLTIDWYIAYEETSFTVLLYYHSAGSPIKRTYTVINVRVTSLALLRMGSMIQKAPIKRWKQRLTDHWKQSTVPRKSSTPEIVVKVRLYNDYGYGSGDID</sequence>
<organism evidence="1 2">
    <name type="scientific">Puccinia graminis f. sp. tritici</name>
    <dbReference type="NCBI Taxonomy" id="56615"/>
    <lineage>
        <taxon>Eukaryota</taxon>
        <taxon>Fungi</taxon>
        <taxon>Dikarya</taxon>
        <taxon>Basidiomycota</taxon>
        <taxon>Pucciniomycotina</taxon>
        <taxon>Pucciniomycetes</taxon>
        <taxon>Pucciniales</taxon>
        <taxon>Pucciniaceae</taxon>
        <taxon>Puccinia</taxon>
    </lineage>
</organism>
<dbReference type="AlphaFoldDB" id="A0A5B0QYG7"/>
<comment type="caution">
    <text evidence="1">The sequence shown here is derived from an EMBL/GenBank/DDBJ whole genome shotgun (WGS) entry which is preliminary data.</text>
</comment>
<reference evidence="1 2" key="1">
    <citation type="submission" date="2019-05" db="EMBL/GenBank/DDBJ databases">
        <title>Emergence of the Ug99 lineage of the wheat stem rust pathogen through somatic hybridization.</title>
        <authorList>
            <person name="Li F."/>
            <person name="Upadhyaya N.M."/>
            <person name="Sperschneider J."/>
            <person name="Matny O."/>
            <person name="Nguyen-Phuc H."/>
            <person name="Mago R."/>
            <person name="Raley C."/>
            <person name="Miller M.E."/>
            <person name="Silverstein K.A.T."/>
            <person name="Henningsen E."/>
            <person name="Hirsch C.D."/>
            <person name="Visser B."/>
            <person name="Pretorius Z.A."/>
            <person name="Steffenson B.J."/>
            <person name="Schwessinger B."/>
            <person name="Dodds P.N."/>
            <person name="Figueroa M."/>
        </authorList>
    </citation>
    <scope>NUCLEOTIDE SEQUENCE [LARGE SCALE GENOMIC DNA]</scope>
    <source>
        <strain evidence="1">21-0</strain>
    </source>
</reference>
<dbReference type="EMBL" id="VSWC01000002">
    <property type="protein sequence ID" value="KAA1117973.1"/>
    <property type="molecule type" value="Genomic_DNA"/>
</dbReference>
<keyword evidence="2" id="KW-1185">Reference proteome</keyword>
<evidence type="ECO:0000313" key="1">
    <source>
        <dbReference type="EMBL" id="KAA1117973.1"/>
    </source>
</evidence>